<dbReference type="Proteomes" id="UP000887575">
    <property type="component" value="Unassembled WGS sequence"/>
</dbReference>
<evidence type="ECO:0000313" key="3">
    <source>
        <dbReference type="Proteomes" id="UP000887575"/>
    </source>
</evidence>
<name>A0AAF3EG10_9BILA</name>
<dbReference type="PROSITE" id="PS51257">
    <property type="entry name" value="PROKAR_LIPOPROTEIN"/>
    <property type="match status" value="1"/>
</dbReference>
<protein>
    <submittedName>
        <fullName evidence="4">Secreted protein</fullName>
    </submittedName>
</protein>
<feature type="compositionally biased region" description="Gly residues" evidence="1">
    <location>
        <begin position="59"/>
        <end position="73"/>
    </location>
</feature>
<reference evidence="4" key="1">
    <citation type="submission" date="2024-02" db="UniProtKB">
        <authorList>
            <consortium name="WormBaseParasite"/>
        </authorList>
    </citation>
    <scope>IDENTIFICATION</scope>
</reference>
<evidence type="ECO:0000256" key="2">
    <source>
        <dbReference type="SAM" id="SignalP"/>
    </source>
</evidence>
<feature type="region of interest" description="Disordered" evidence="1">
    <location>
        <begin position="36"/>
        <end position="79"/>
    </location>
</feature>
<organism evidence="3 4">
    <name type="scientific">Mesorhabditis belari</name>
    <dbReference type="NCBI Taxonomy" id="2138241"/>
    <lineage>
        <taxon>Eukaryota</taxon>
        <taxon>Metazoa</taxon>
        <taxon>Ecdysozoa</taxon>
        <taxon>Nematoda</taxon>
        <taxon>Chromadorea</taxon>
        <taxon>Rhabditida</taxon>
        <taxon>Rhabditina</taxon>
        <taxon>Rhabditomorpha</taxon>
        <taxon>Rhabditoidea</taxon>
        <taxon>Rhabditidae</taxon>
        <taxon>Mesorhabditinae</taxon>
        <taxon>Mesorhabditis</taxon>
    </lineage>
</organism>
<feature type="signal peptide" evidence="2">
    <location>
        <begin position="1"/>
        <end position="21"/>
    </location>
</feature>
<accession>A0AAF3EG10</accession>
<evidence type="ECO:0000313" key="4">
    <source>
        <dbReference type="WBParaSite" id="MBELARI_LOCUS12932"/>
    </source>
</evidence>
<dbReference type="WBParaSite" id="MBELARI_LOCUS12932">
    <property type="protein sequence ID" value="MBELARI_LOCUS12932"/>
    <property type="gene ID" value="MBELARI_LOCUS12932"/>
</dbReference>
<keyword evidence="2" id="KW-0732">Signal</keyword>
<dbReference type="AlphaFoldDB" id="A0AAF3EG10"/>
<sequence length="79" mass="7897">MRKVLIISSLFVSTQSCLCLAKCLLPTLAPLPGMGQKGMRAPDQPLGPSEAGSEDFVGTGSGGGAEGGGGGEGTAIWLY</sequence>
<proteinExistence type="predicted"/>
<feature type="chain" id="PRO_5041954531" evidence="2">
    <location>
        <begin position="22"/>
        <end position="79"/>
    </location>
</feature>
<keyword evidence="3" id="KW-1185">Reference proteome</keyword>
<evidence type="ECO:0000256" key="1">
    <source>
        <dbReference type="SAM" id="MobiDB-lite"/>
    </source>
</evidence>